<proteinExistence type="predicted"/>
<gene>
    <name evidence="3" type="ORF">ENI34_07820</name>
</gene>
<dbReference type="InterPro" id="IPR015943">
    <property type="entry name" value="WD40/YVTN_repeat-like_dom_sf"/>
</dbReference>
<evidence type="ECO:0000313" key="3">
    <source>
        <dbReference type="EMBL" id="HEC79030.1"/>
    </source>
</evidence>
<dbReference type="SUPFAM" id="SSF110296">
    <property type="entry name" value="Oligoxyloglucan reducing end-specific cellobiohydrolase"/>
    <property type="match status" value="1"/>
</dbReference>
<evidence type="ECO:0000313" key="4">
    <source>
        <dbReference type="Proteomes" id="UP000885826"/>
    </source>
</evidence>
<protein>
    <submittedName>
        <fullName evidence="3">T9SS type A sorting domain-containing protein</fullName>
    </submittedName>
</protein>
<dbReference type="Gene3D" id="2.130.10.10">
    <property type="entry name" value="YVTN repeat-like/Quinoprotein amine dehydrogenase"/>
    <property type="match status" value="2"/>
</dbReference>
<dbReference type="InterPro" id="IPR036278">
    <property type="entry name" value="Sialidase_sf"/>
</dbReference>
<dbReference type="PANTHER" id="PTHR43739:SF5">
    <property type="entry name" value="EXO-ALPHA-SIALIDASE"/>
    <property type="match status" value="1"/>
</dbReference>
<dbReference type="EMBL" id="DRIG01000085">
    <property type="protein sequence ID" value="HEC79030.1"/>
    <property type="molecule type" value="Genomic_DNA"/>
</dbReference>
<dbReference type="Pfam" id="PF15902">
    <property type="entry name" value="Sortilin-Vps10"/>
    <property type="match status" value="1"/>
</dbReference>
<keyword evidence="1" id="KW-0677">Repeat</keyword>
<dbReference type="GO" id="GO:0010411">
    <property type="term" value="P:xyloglucan metabolic process"/>
    <property type="evidence" value="ECO:0007669"/>
    <property type="project" value="TreeGrafter"/>
</dbReference>
<accession>A0A9C9K0K8</accession>
<name>A0A9C9K0K8_UNCW3</name>
<dbReference type="InterPro" id="IPR026444">
    <property type="entry name" value="Secre_tail"/>
</dbReference>
<dbReference type="InterPro" id="IPR031778">
    <property type="entry name" value="Sortilin_N"/>
</dbReference>
<feature type="domain" description="Sortilin N-terminal" evidence="2">
    <location>
        <begin position="301"/>
        <end position="420"/>
    </location>
</feature>
<dbReference type="SUPFAM" id="SSF50939">
    <property type="entry name" value="Sialidases"/>
    <property type="match status" value="1"/>
</dbReference>
<dbReference type="Proteomes" id="UP000885826">
    <property type="component" value="Unassembled WGS sequence"/>
</dbReference>
<dbReference type="InterPro" id="IPR052025">
    <property type="entry name" value="Xyloglucanase_GH74"/>
</dbReference>
<comment type="caution">
    <text evidence="3">The sequence shown here is derived from an EMBL/GenBank/DDBJ whole genome shotgun (WGS) entry which is preliminary data.</text>
</comment>
<sequence length="694" mass="75819">MQNLIVLLLLANPWNWTFVGPRGGEFFWALSHPDANNFAAALSMGDVWRTTDGGVNWELSFENSLPVAGMFSSPNAGIIVDYTGEVWVTLDAGVNWTSVLTTNHFHAASFDVIDTVIYLADSIPPRLWRSTNSGLTWQVITVFDSLYSVDQIAHIPGSPSTYWLVGHTQDNDTLAYIYFSGTSSFVDTIVAGEVDDFQENPADIWHTLIATDHGIYQATSGTGPWVQLAEPFAYGLYQPIDIEFTGDDTIVVSSMFNPGIFRGVRIAGVWIFTQTENREGCGYMNFGGATTLYCGSLGSGVFKSTDDGNSWTIQDGLYGHLLLSAGAVSEIIDSTFYFIGFGGKPFKTTDWGTTWTPLSHNFLIYGSAIEVAPTNPNFLIVSAMDIETVGSPPMTIYRSTDGGTSWSPVDSTYAAADFLITSNPDIIMGITDTVVIRSTSGGNGFSPVLTAANNFYNLTGRDTVFVASRDSTYVSYDQGATWSFLVDRGGTLTYDSIRDILYIVAEQGFYTFDVNTGTLDSLSYNCLTASVSPNGNLYFLFVSDTLRIARSFDGGNTIEEEVFPIPFSLSGGIKAGDDGVFCYQGIRGLWVSNDITSGVAESKEEVCAGTLTFAPTIIKKTQNGKLRLTLNTNQRVELNIVDLTGRKIEELYNGRLEAGTHEFNLSAEKLANGVYFILYETAQNRATRKFLVIK</sequence>
<evidence type="ECO:0000256" key="1">
    <source>
        <dbReference type="ARBA" id="ARBA00022737"/>
    </source>
</evidence>
<dbReference type="CDD" id="cd15482">
    <property type="entry name" value="Sialidase_non-viral"/>
    <property type="match status" value="1"/>
</dbReference>
<organism evidence="3 4">
    <name type="scientific">candidate division WOR-3 bacterium</name>
    <dbReference type="NCBI Taxonomy" id="2052148"/>
    <lineage>
        <taxon>Bacteria</taxon>
        <taxon>Bacteria division WOR-3</taxon>
    </lineage>
</organism>
<dbReference type="NCBIfam" id="TIGR04183">
    <property type="entry name" value="Por_Secre_tail"/>
    <property type="match status" value="1"/>
</dbReference>
<evidence type="ECO:0000259" key="2">
    <source>
        <dbReference type="Pfam" id="PF15902"/>
    </source>
</evidence>
<dbReference type="PANTHER" id="PTHR43739">
    <property type="entry name" value="XYLOGLUCANASE (EUROFUNG)"/>
    <property type="match status" value="1"/>
</dbReference>
<reference evidence="3" key="1">
    <citation type="journal article" date="2020" name="mSystems">
        <title>Genome- and Community-Level Interaction Insights into Carbon Utilization and Element Cycling Functions of Hydrothermarchaeota in Hydrothermal Sediment.</title>
        <authorList>
            <person name="Zhou Z."/>
            <person name="Liu Y."/>
            <person name="Xu W."/>
            <person name="Pan J."/>
            <person name="Luo Z.H."/>
            <person name="Li M."/>
        </authorList>
    </citation>
    <scope>NUCLEOTIDE SEQUENCE</scope>
    <source>
        <strain evidence="3">HyVt-388</strain>
    </source>
</reference>
<dbReference type="AlphaFoldDB" id="A0A9C9K0K8"/>